<dbReference type="OrthoDB" id="630188at2759"/>
<dbReference type="SUPFAM" id="SSF56300">
    <property type="entry name" value="Metallo-dependent phosphatases"/>
    <property type="match status" value="1"/>
</dbReference>
<gene>
    <name evidence="1" type="ORF">TOPH_01392</name>
</gene>
<name>A0A0L0NIY3_TOLOC</name>
<evidence type="ECO:0000313" key="1">
    <source>
        <dbReference type="EMBL" id="KND93705.1"/>
    </source>
</evidence>
<comment type="caution">
    <text evidence="1">The sequence shown here is derived from an EMBL/GenBank/DDBJ whole genome shotgun (WGS) entry which is preliminary data.</text>
</comment>
<evidence type="ECO:0008006" key="3">
    <source>
        <dbReference type="Google" id="ProtNLM"/>
    </source>
</evidence>
<dbReference type="EMBL" id="LFRF01000003">
    <property type="protein sequence ID" value="KND93705.1"/>
    <property type="molecule type" value="Genomic_DNA"/>
</dbReference>
<organism evidence="1 2">
    <name type="scientific">Tolypocladium ophioglossoides (strain CBS 100239)</name>
    <name type="common">Snaketongue truffleclub</name>
    <name type="synonym">Elaphocordyceps ophioglossoides</name>
    <dbReference type="NCBI Taxonomy" id="1163406"/>
    <lineage>
        <taxon>Eukaryota</taxon>
        <taxon>Fungi</taxon>
        <taxon>Dikarya</taxon>
        <taxon>Ascomycota</taxon>
        <taxon>Pezizomycotina</taxon>
        <taxon>Sordariomycetes</taxon>
        <taxon>Hypocreomycetidae</taxon>
        <taxon>Hypocreales</taxon>
        <taxon>Ophiocordycipitaceae</taxon>
        <taxon>Tolypocladium</taxon>
    </lineage>
</organism>
<sequence>MDLTTEKKRIGCPSLFAAIAKAQPQLHCFGHVHNGWGAKVVAWRPQISDHPSHFSDIDNGKSVVIDSLTKLNSTIFDSPDDEAKRQMEIDRYRRQRCRDIISQYQSSAIGPGRTLFVNAAVKGDESLDQLPWVAEIDLPSNIA</sequence>
<keyword evidence="2" id="KW-1185">Reference proteome</keyword>
<dbReference type="PANTHER" id="PTHR12905:SF0">
    <property type="entry name" value="CALCINEURIN-LIKE PHOSPHOESTERASE DOMAIN-CONTAINING PROTEIN"/>
    <property type="match status" value="1"/>
</dbReference>
<accession>A0A0L0NIY3</accession>
<dbReference type="Proteomes" id="UP000036947">
    <property type="component" value="Unassembled WGS sequence"/>
</dbReference>
<dbReference type="AlphaFoldDB" id="A0A0L0NIY3"/>
<proteinExistence type="predicted"/>
<dbReference type="InterPro" id="IPR029052">
    <property type="entry name" value="Metallo-depent_PP-like"/>
</dbReference>
<protein>
    <recommendedName>
        <fullName evidence="3">Metallophosphoesterase domain-containing protein 1</fullName>
    </recommendedName>
</protein>
<dbReference type="PANTHER" id="PTHR12905">
    <property type="entry name" value="METALLOPHOSPHOESTERASE"/>
    <property type="match status" value="1"/>
</dbReference>
<dbReference type="InterPro" id="IPR051693">
    <property type="entry name" value="UPF0046_metallophosphoest"/>
</dbReference>
<evidence type="ECO:0000313" key="2">
    <source>
        <dbReference type="Proteomes" id="UP000036947"/>
    </source>
</evidence>
<dbReference type="Gene3D" id="3.60.21.10">
    <property type="match status" value="1"/>
</dbReference>
<reference evidence="1 2" key="1">
    <citation type="journal article" date="2015" name="BMC Genomics">
        <title>The genome of the truffle-parasite Tolypocladium ophioglossoides and the evolution of antifungal peptaibiotics.</title>
        <authorList>
            <person name="Quandt C.A."/>
            <person name="Bushley K.E."/>
            <person name="Spatafora J.W."/>
        </authorList>
    </citation>
    <scope>NUCLEOTIDE SEQUENCE [LARGE SCALE GENOMIC DNA]</scope>
    <source>
        <strain evidence="1 2">CBS 100239</strain>
    </source>
</reference>